<sequence>MNEINKTRLKYAAIPLFILLFLIFIPLPFYFFYHFEYFSYMPVILFIAGITVIFGGAWSSFGAKSYIKDVFRTGLPFNEGDLNYIYKQQLIMTLIYIGIGLIYIIFAFLISFL</sequence>
<name>Q6L183_PICTO</name>
<keyword evidence="1 2" id="KW-0812">Transmembrane</keyword>
<dbReference type="eggNOG" id="arCOG06961">
    <property type="taxonomic scope" value="Archaea"/>
</dbReference>
<protein>
    <submittedName>
        <fullName evidence="2">Hypothetical transmembrane protein</fullName>
    </submittedName>
</protein>
<dbReference type="EMBL" id="AE017261">
    <property type="protein sequence ID" value="AAT43269.1"/>
    <property type="molecule type" value="Genomic_DNA"/>
</dbReference>
<dbReference type="KEGG" id="pto:PTO0684"/>
<keyword evidence="1" id="KW-0472">Membrane</keyword>
<feature type="transmembrane region" description="Helical" evidence="1">
    <location>
        <begin position="37"/>
        <end position="58"/>
    </location>
</feature>
<dbReference type="RefSeq" id="WP_011177485.1">
    <property type="nucleotide sequence ID" value="NC_005877.1"/>
</dbReference>
<dbReference type="HOGENOM" id="CLU_2127919_0_0_2"/>
<evidence type="ECO:0000313" key="3">
    <source>
        <dbReference type="Proteomes" id="UP000000438"/>
    </source>
</evidence>
<evidence type="ECO:0000313" key="2">
    <source>
        <dbReference type="EMBL" id="AAT43269.1"/>
    </source>
</evidence>
<dbReference type="OrthoDB" id="384995at2157"/>
<dbReference type="InParanoid" id="Q6L183"/>
<feature type="transmembrane region" description="Helical" evidence="1">
    <location>
        <begin position="12"/>
        <end position="31"/>
    </location>
</feature>
<evidence type="ECO:0000256" key="1">
    <source>
        <dbReference type="SAM" id="Phobius"/>
    </source>
</evidence>
<gene>
    <name evidence="2" type="ordered locus">PTO0684</name>
</gene>
<proteinExistence type="predicted"/>
<keyword evidence="1" id="KW-1133">Transmembrane helix</keyword>
<reference evidence="2 3" key="1">
    <citation type="journal article" date="2004" name="Proc. Natl. Acad. Sci. U.S.A.">
        <title>Genome sequence of Picrophilus torridus and its implications for life around pH 0.</title>
        <authorList>
            <person name="Futterer O."/>
            <person name="Angelov A."/>
            <person name="Liesegang H."/>
            <person name="Gottschalk G."/>
            <person name="Schleper C."/>
            <person name="Schepers B."/>
            <person name="Dock C."/>
            <person name="Antranikian G."/>
            <person name="Liebl W."/>
        </authorList>
    </citation>
    <scope>NUCLEOTIDE SEQUENCE [LARGE SCALE GENOMIC DNA]</scope>
    <source>
        <strain evidence="3">ATCC 700027 / DSM 9790 / JCM 10055 / NBRC 100828</strain>
    </source>
</reference>
<feature type="transmembrane region" description="Helical" evidence="1">
    <location>
        <begin position="90"/>
        <end position="112"/>
    </location>
</feature>
<dbReference type="GeneID" id="2844604"/>
<dbReference type="PaxDb" id="263820-PTO0684"/>
<dbReference type="STRING" id="263820.PTO0684"/>
<dbReference type="Proteomes" id="UP000000438">
    <property type="component" value="Chromosome"/>
</dbReference>
<accession>Q6L183</accession>
<dbReference type="AlphaFoldDB" id="Q6L183"/>
<organism evidence="2 3">
    <name type="scientific">Picrophilus torridus (strain ATCC 700027 / DSM 9790 / JCM 10055 / NBRC 100828 / KAW 2/3)</name>
    <dbReference type="NCBI Taxonomy" id="1122961"/>
    <lineage>
        <taxon>Archaea</taxon>
        <taxon>Methanobacteriati</taxon>
        <taxon>Thermoplasmatota</taxon>
        <taxon>Thermoplasmata</taxon>
        <taxon>Thermoplasmatales</taxon>
        <taxon>Picrophilaceae</taxon>
        <taxon>Picrophilus</taxon>
    </lineage>
</organism>